<dbReference type="OrthoDB" id="4240at2"/>
<dbReference type="AlphaFoldDB" id="A0A073IV73"/>
<dbReference type="EMBL" id="JMKI01000004">
    <property type="protein sequence ID" value="KEJ93371.1"/>
    <property type="molecule type" value="Genomic_DNA"/>
</dbReference>
<dbReference type="RefSeq" id="WP_037974215.1">
    <property type="nucleotide sequence ID" value="NZ_CAMETI010000033.1"/>
</dbReference>
<sequence>MKKFIALAAVALVAMSGTPSAAPADTCWDEFIAREAEREKIRAEGPEYFSKIALLAPQGGDAELWRLSCSAPTQEMRAAASAALVKKWFPGGDPANWESVTGFFPSSSFTPKQLVAVNALFNAVDALSRVEGGKYSAAWLMTRFAKSSRAKLCFIDEMPEYFRKVLDDLIAETKMPGDWSSSRIAGPYPFVPLYGGERSMSYATANGLQFLDGAGAVANFGPYAWDRARGFVYRIVDRSDRGFWLRD</sequence>
<keyword evidence="1" id="KW-0732">Signal</keyword>
<dbReference type="GeneID" id="90982554"/>
<feature type="signal peptide" evidence="1">
    <location>
        <begin position="1"/>
        <end position="21"/>
    </location>
</feature>
<keyword evidence="3" id="KW-1185">Reference proteome</keyword>
<dbReference type="STRING" id="2754.EH55_08710"/>
<feature type="chain" id="PRO_5001689978" evidence="1">
    <location>
        <begin position="22"/>
        <end position="247"/>
    </location>
</feature>
<accession>A0A073IV73</accession>
<proteinExistence type="predicted"/>
<comment type="caution">
    <text evidence="2">The sequence shown here is derived from an EMBL/GenBank/DDBJ whole genome shotgun (WGS) entry which is preliminary data.</text>
</comment>
<gene>
    <name evidence="2" type="ORF">EH55_08710</name>
</gene>
<reference evidence="2 3" key="1">
    <citation type="submission" date="2014-04" db="EMBL/GenBank/DDBJ databases">
        <title>Draft Genome Sequence of Synergistes jonesii.</title>
        <authorList>
            <person name="Coil D.A."/>
            <person name="Eisen J.A."/>
            <person name="Holland-Moritz H.E."/>
        </authorList>
    </citation>
    <scope>NUCLEOTIDE SEQUENCE [LARGE SCALE GENOMIC DNA]</scope>
    <source>
        <strain evidence="2 3">78-1</strain>
    </source>
</reference>
<name>A0A073IV73_9BACT</name>
<evidence type="ECO:0000256" key="1">
    <source>
        <dbReference type="SAM" id="SignalP"/>
    </source>
</evidence>
<organism evidence="2 3">
    <name type="scientific">Synergistes jonesii</name>
    <dbReference type="NCBI Taxonomy" id="2754"/>
    <lineage>
        <taxon>Bacteria</taxon>
        <taxon>Thermotogati</taxon>
        <taxon>Synergistota</taxon>
        <taxon>Synergistia</taxon>
        <taxon>Synergistales</taxon>
        <taxon>Synergistaceae</taxon>
        <taxon>Synergistes</taxon>
    </lineage>
</organism>
<dbReference type="eggNOG" id="ENOG50334A0">
    <property type="taxonomic scope" value="Bacteria"/>
</dbReference>
<dbReference type="PATRIC" id="fig|2754.20.peg.1565"/>
<evidence type="ECO:0000313" key="2">
    <source>
        <dbReference type="EMBL" id="KEJ93371.1"/>
    </source>
</evidence>
<dbReference type="Proteomes" id="UP000027665">
    <property type="component" value="Unassembled WGS sequence"/>
</dbReference>
<protein>
    <submittedName>
        <fullName evidence="2">Uncharacterized protein</fullName>
    </submittedName>
</protein>
<evidence type="ECO:0000313" key="3">
    <source>
        <dbReference type="Proteomes" id="UP000027665"/>
    </source>
</evidence>